<protein>
    <submittedName>
        <fullName evidence="1">Uncharacterized protein</fullName>
    </submittedName>
</protein>
<sequence>MKKRTKRTAEFSKAP</sequence>
<name>A0A0E9REU0_ANGAN</name>
<organism evidence="1">
    <name type="scientific">Anguilla anguilla</name>
    <name type="common">European freshwater eel</name>
    <name type="synonym">Muraena anguilla</name>
    <dbReference type="NCBI Taxonomy" id="7936"/>
    <lineage>
        <taxon>Eukaryota</taxon>
        <taxon>Metazoa</taxon>
        <taxon>Chordata</taxon>
        <taxon>Craniata</taxon>
        <taxon>Vertebrata</taxon>
        <taxon>Euteleostomi</taxon>
        <taxon>Actinopterygii</taxon>
        <taxon>Neopterygii</taxon>
        <taxon>Teleostei</taxon>
        <taxon>Anguilliformes</taxon>
        <taxon>Anguillidae</taxon>
        <taxon>Anguilla</taxon>
    </lineage>
</organism>
<accession>A0A0E9REU0</accession>
<proteinExistence type="predicted"/>
<dbReference type="EMBL" id="GBXM01081734">
    <property type="protein sequence ID" value="JAH26843.1"/>
    <property type="molecule type" value="Transcribed_RNA"/>
</dbReference>
<evidence type="ECO:0000313" key="1">
    <source>
        <dbReference type="EMBL" id="JAH26843.1"/>
    </source>
</evidence>
<reference evidence="1" key="1">
    <citation type="submission" date="2014-11" db="EMBL/GenBank/DDBJ databases">
        <authorList>
            <person name="Amaro Gonzalez C."/>
        </authorList>
    </citation>
    <scope>NUCLEOTIDE SEQUENCE</scope>
</reference>
<reference evidence="1" key="2">
    <citation type="journal article" date="2015" name="Fish Shellfish Immunol.">
        <title>Early steps in the European eel (Anguilla anguilla)-Vibrio vulnificus interaction in the gills: Role of the RtxA13 toxin.</title>
        <authorList>
            <person name="Callol A."/>
            <person name="Pajuelo D."/>
            <person name="Ebbesson L."/>
            <person name="Teles M."/>
            <person name="MacKenzie S."/>
            <person name="Amaro C."/>
        </authorList>
    </citation>
    <scope>NUCLEOTIDE SEQUENCE</scope>
</reference>